<dbReference type="InterPro" id="IPR044068">
    <property type="entry name" value="CB"/>
</dbReference>
<dbReference type="PANTHER" id="PTHR30349">
    <property type="entry name" value="PHAGE INTEGRASE-RELATED"/>
    <property type="match status" value="1"/>
</dbReference>
<reference evidence="7 8" key="1">
    <citation type="journal article" date="2014" name="PLoS Genet.">
        <title>Phylogenetically driven sequencing of extremely halophilic archaea reveals strategies for static and dynamic osmo-response.</title>
        <authorList>
            <person name="Becker E.A."/>
            <person name="Seitzer P.M."/>
            <person name="Tritt A."/>
            <person name="Larsen D."/>
            <person name="Krusor M."/>
            <person name="Yao A.I."/>
            <person name="Wu D."/>
            <person name="Madern D."/>
            <person name="Eisen J.A."/>
            <person name="Darling A.E."/>
            <person name="Facciotti M.T."/>
        </authorList>
    </citation>
    <scope>NUCLEOTIDE SEQUENCE [LARGE SCALE GENOMIC DNA]</scope>
    <source>
        <strain evidence="7 8">ATCC BAA-1512</strain>
    </source>
</reference>
<evidence type="ECO:0000259" key="6">
    <source>
        <dbReference type="PROSITE" id="PS51900"/>
    </source>
</evidence>
<dbReference type="GO" id="GO:0015074">
    <property type="term" value="P:DNA integration"/>
    <property type="evidence" value="ECO:0007669"/>
    <property type="project" value="UniProtKB-KW"/>
</dbReference>
<evidence type="ECO:0000256" key="4">
    <source>
        <dbReference type="PROSITE-ProRule" id="PRU01248"/>
    </source>
</evidence>
<evidence type="ECO:0000256" key="3">
    <source>
        <dbReference type="ARBA" id="ARBA00023172"/>
    </source>
</evidence>
<gene>
    <name evidence="7" type="ORF">C440_12714</name>
</gene>
<proteinExistence type="predicted"/>
<sequence length="339" mass="38898">MSDDLEPLSPEEGVEMYLDLREGEIAETTLMNHGYRLNPFLEFCEEEEIDNLNDLTGRTLYKYYSHQKDSVKPVTLDNYLTTLRVALDLWADIDAVEEGIREKVPLPNLKPEDDVRDRVLRADRAKKILNGLDTYRYASRDHVIMLILWHTGMRSGSIYSLDVDDYDPDVPCLKLRHRPEEGTTLKNAENGERDVSLSHLVAAVIDDYIARNRRDVTDDYGREPLITSAQGRLTKGSYRTTIYTVTQPCAWGTCRHADVDPEKCEAAHNRNKASGCPSTVSPHDIRRGAITESLNEGVPLEIVSERMDVSVDVLDKHYDKRTHRERMEVRRRVLREVRG</sequence>
<evidence type="ECO:0000256" key="1">
    <source>
        <dbReference type="ARBA" id="ARBA00022908"/>
    </source>
</evidence>
<evidence type="ECO:0000256" key="2">
    <source>
        <dbReference type="ARBA" id="ARBA00023125"/>
    </source>
</evidence>
<dbReference type="EMBL" id="AOLN01000017">
    <property type="protein sequence ID" value="ELZ92982.1"/>
    <property type="molecule type" value="Genomic_DNA"/>
</dbReference>
<dbReference type="PROSITE" id="PS51900">
    <property type="entry name" value="CB"/>
    <property type="match status" value="1"/>
</dbReference>
<dbReference type="AlphaFoldDB" id="M0IAD5"/>
<name>M0IAD5_9EURY</name>
<dbReference type="Pfam" id="PF00589">
    <property type="entry name" value="Phage_integrase"/>
    <property type="match status" value="1"/>
</dbReference>
<accession>M0IAD5</accession>
<dbReference type="Gene3D" id="1.10.443.10">
    <property type="entry name" value="Intergrase catalytic core"/>
    <property type="match status" value="1"/>
</dbReference>
<feature type="domain" description="Core-binding (CB)" evidence="6">
    <location>
        <begin position="8"/>
        <end position="91"/>
    </location>
</feature>
<evidence type="ECO:0000313" key="7">
    <source>
        <dbReference type="EMBL" id="ELZ92982.1"/>
    </source>
</evidence>
<dbReference type="PATRIC" id="fig|662479.7.peg.2573"/>
<organism evidence="7 8">
    <name type="scientific">Haloferax mucosum ATCC BAA-1512</name>
    <dbReference type="NCBI Taxonomy" id="662479"/>
    <lineage>
        <taxon>Archaea</taxon>
        <taxon>Methanobacteriati</taxon>
        <taxon>Methanobacteriota</taxon>
        <taxon>Stenosarchaea group</taxon>
        <taxon>Halobacteria</taxon>
        <taxon>Halobacteriales</taxon>
        <taxon>Haloferacaceae</taxon>
        <taxon>Haloferax</taxon>
    </lineage>
</organism>
<keyword evidence="2 4" id="KW-0238">DNA-binding</keyword>
<dbReference type="InterPro" id="IPR002104">
    <property type="entry name" value="Integrase_catalytic"/>
</dbReference>
<comment type="caution">
    <text evidence="7">The sequence shown here is derived from an EMBL/GenBank/DDBJ whole genome shotgun (WGS) entry which is preliminary data.</text>
</comment>
<dbReference type="InterPro" id="IPR050090">
    <property type="entry name" value="Tyrosine_recombinase_XerCD"/>
</dbReference>
<dbReference type="InterPro" id="IPR011010">
    <property type="entry name" value="DNA_brk_join_enz"/>
</dbReference>
<dbReference type="STRING" id="662479.C440_12714"/>
<dbReference type="InterPro" id="IPR013762">
    <property type="entry name" value="Integrase-like_cat_sf"/>
</dbReference>
<evidence type="ECO:0000259" key="5">
    <source>
        <dbReference type="PROSITE" id="PS51898"/>
    </source>
</evidence>
<dbReference type="Gene3D" id="1.10.150.130">
    <property type="match status" value="1"/>
</dbReference>
<dbReference type="PROSITE" id="PS51898">
    <property type="entry name" value="TYR_RECOMBINASE"/>
    <property type="match status" value="1"/>
</dbReference>
<dbReference type="OrthoDB" id="198497at2157"/>
<dbReference type="SUPFAM" id="SSF56349">
    <property type="entry name" value="DNA breaking-rejoining enzymes"/>
    <property type="match status" value="1"/>
</dbReference>
<keyword evidence="3" id="KW-0233">DNA recombination</keyword>
<keyword evidence="1" id="KW-0229">DNA integration</keyword>
<dbReference type="GO" id="GO:0006310">
    <property type="term" value="P:DNA recombination"/>
    <property type="evidence" value="ECO:0007669"/>
    <property type="project" value="UniProtKB-KW"/>
</dbReference>
<feature type="domain" description="Tyr recombinase" evidence="5">
    <location>
        <begin position="115"/>
        <end position="331"/>
    </location>
</feature>
<evidence type="ECO:0000313" key="8">
    <source>
        <dbReference type="Proteomes" id="UP000011550"/>
    </source>
</evidence>
<dbReference type="RefSeq" id="WP_008320869.1">
    <property type="nucleotide sequence ID" value="NZ_AOLN01000017.1"/>
</dbReference>
<dbReference type="Proteomes" id="UP000011550">
    <property type="component" value="Unassembled WGS sequence"/>
</dbReference>
<dbReference type="GO" id="GO:0003677">
    <property type="term" value="F:DNA binding"/>
    <property type="evidence" value="ECO:0007669"/>
    <property type="project" value="UniProtKB-UniRule"/>
</dbReference>
<dbReference type="PANTHER" id="PTHR30349:SF41">
    <property type="entry name" value="INTEGRASE_RECOMBINASE PROTEIN MJ0367-RELATED"/>
    <property type="match status" value="1"/>
</dbReference>
<dbReference type="CDD" id="cd00397">
    <property type="entry name" value="DNA_BRE_C"/>
    <property type="match status" value="1"/>
</dbReference>
<keyword evidence="8" id="KW-1185">Reference proteome</keyword>
<dbReference type="InterPro" id="IPR010998">
    <property type="entry name" value="Integrase_recombinase_N"/>
</dbReference>
<protein>
    <submittedName>
        <fullName evidence="7">Integrase family protein</fullName>
    </submittedName>
</protein>